<gene>
    <name evidence="2" type="ORF">N9R04_02020</name>
</gene>
<comment type="caution">
    <text evidence="2">The sequence shown here is derived from an EMBL/GenBank/DDBJ whole genome shotgun (WGS) entry which is preliminary data.</text>
</comment>
<evidence type="ECO:0000313" key="2">
    <source>
        <dbReference type="EMBL" id="MCU5745499.1"/>
    </source>
</evidence>
<dbReference type="EMBL" id="JAOPKZ010000003">
    <property type="protein sequence ID" value="MCU5745499.1"/>
    <property type="molecule type" value="Genomic_DNA"/>
</dbReference>
<sequence>MIDKNEFLLLEEQIESYITAKKIKTTQAKQLIDSYFNLIIQYFKSINDVTEIDMATLSSLPIVPMNFEERYQYIEVRKYHYMGYKQMKTMKDELIKMNASYKIRQKHGVSKRN</sequence>
<feature type="domain" description="YpoC-like" evidence="1">
    <location>
        <begin position="10"/>
        <end position="106"/>
    </location>
</feature>
<evidence type="ECO:0000313" key="3">
    <source>
        <dbReference type="Proteomes" id="UP001209553"/>
    </source>
</evidence>
<reference evidence="2 3" key="1">
    <citation type="journal article" date="2023" name="Int. J. Syst. Evol. Microbiol.">
        <title>Streptococcus sciuri sp. nov., Staphylococcus marylandisciuri sp. nov. and Staphylococcus americanisciuri sp. nov., isolated from faeces of eastern grey squirrel (Sciurus carolinensis).</title>
        <authorList>
            <person name="Volokhov D.V."/>
            <person name="Zagorodnyaya T.A."/>
            <person name="Furtak V.A."/>
            <person name="Nattanmai G."/>
            <person name="Randall L."/>
            <person name="Jose S."/>
            <person name="Gao Y."/>
            <person name="Eisenberg T."/>
            <person name="Delmonte P."/>
            <person name="Blom J."/>
            <person name="Mitchell K.K."/>
        </authorList>
    </citation>
    <scope>NUCLEOTIDE SEQUENCE [LARGE SCALE GENOMIC DNA]</scope>
    <source>
        <strain evidence="2 3">SQ8-PEA</strain>
    </source>
</reference>
<name>A0ABT2QNF0_9STAP</name>
<evidence type="ECO:0000259" key="1">
    <source>
        <dbReference type="Pfam" id="PF21747"/>
    </source>
</evidence>
<keyword evidence="3" id="KW-1185">Reference proteome</keyword>
<protein>
    <recommendedName>
        <fullName evidence="1">YpoC-like domain-containing protein</fullName>
    </recommendedName>
</protein>
<proteinExistence type="predicted"/>
<dbReference type="RefSeq" id="WP_262854671.1">
    <property type="nucleotide sequence ID" value="NZ_JAOPKZ010000003.1"/>
</dbReference>
<organism evidence="2 3">
    <name type="scientific">Staphylococcus marylandisciuri</name>
    <dbReference type="NCBI Taxonomy" id="2981529"/>
    <lineage>
        <taxon>Bacteria</taxon>
        <taxon>Bacillati</taxon>
        <taxon>Bacillota</taxon>
        <taxon>Bacilli</taxon>
        <taxon>Bacillales</taxon>
        <taxon>Staphylococcaceae</taxon>
        <taxon>Staphylococcus</taxon>
    </lineage>
</organism>
<dbReference type="Proteomes" id="UP001209553">
    <property type="component" value="Unassembled WGS sequence"/>
</dbReference>
<accession>A0ABT2QNF0</accession>
<dbReference type="Pfam" id="PF21747">
    <property type="entry name" value="YpoC"/>
    <property type="match status" value="1"/>
</dbReference>
<dbReference type="InterPro" id="IPR048427">
    <property type="entry name" value="YpoC"/>
</dbReference>